<feature type="transmembrane region" description="Helical" evidence="2">
    <location>
        <begin position="189"/>
        <end position="218"/>
    </location>
</feature>
<evidence type="ECO:0008006" key="5">
    <source>
        <dbReference type="Google" id="ProtNLM"/>
    </source>
</evidence>
<sequence length="422" mass="44566">MAAEVGERRGRRLERAAAALFVAALTALMLVSIADKPFPFRGADEQGHFSYVAHLSRSDRLWPDLGAMPLYDPAGAPTGRANFINHPPLFYWTALPLHDALAARHADFGWLRVYPAALATAAFAAIAAFGLRMRIGAAGFAVLFAGAAFLDFAALAGAFSNDQMAMLGGALACLGAARRVSSSTDRAGLALLLAGVALCSVKLTALMLAGGFAVLCLLLAPGRKPDLKGLAALAAAGVILAVPYLILWRSYGSPAPSTAGQTQMLRDYIAEFGWEKVPRVGLAAYLADAPSLFAVQLGRSFAHLALLMAMCATAIVAFLPGEREARPAATTLVRAATLATVATLAVHLAFAYQRYAEHGWLGDLYPRYYFPLLAAYGLSWSLAARRFAGRLAPAGRASGGVTRPRFSPRTHPEARGRGRGRG</sequence>
<organism evidence="3 4">
    <name type="scientific">Hansschlegelia beijingensis</name>
    <dbReference type="NCBI Taxonomy" id="1133344"/>
    <lineage>
        <taxon>Bacteria</taxon>
        <taxon>Pseudomonadati</taxon>
        <taxon>Pseudomonadota</taxon>
        <taxon>Alphaproteobacteria</taxon>
        <taxon>Hyphomicrobiales</taxon>
        <taxon>Methylopilaceae</taxon>
        <taxon>Hansschlegelia</taxon>
    </lineage>
</organism>
<evidence type="ECO:0000256" key="2">
    <source>
        <dbReference type="SAM" id="Phobius"/>
    </source>
</evidence>
<proteinExistence type="predicted"/>
<feature type="transmembrane region" description="Helical" evidence="2">
    <location>
        <begin position="331"/>
        <end position="352"/>
    </location>
</feature>
<comment type="caution">
    <text evidence="3">The sequence shown here is derived from an EMBL/GenBank/DDBJ whole genome shotgun (WGS) entry which is preliminary data.</text>
</comment>
<feature type="transmembrane region" description="Helical" evidence="2">
    <location>
        <begin position="368"/>
        <end position="388"/>
    </location>
</feature>
<keyword evidence="2" id="KW-0472">Membrane</keyword>
<protein>
    <recommendedName>
        <fullName evidence="5">Glycosyltransferase RgtA/B/C/D-like domain-containing protein</fullName>
    </recommendedName>
</protein>
<dbReference type="AlphaFoldDB" id="A0A7W6D2V6"/>
<gene>
    <name evidence="3" type="ORF">GGR24_001764</name>
</gene>
<keyword evidence="2" id="KW-1133">Transmembrane helix</keyword>
<dbReference type="Proteomes" id="UP000528964">
    <property type="component" value="Unassembled WGS sequence"/>
</dbReference>
<feature type="transmembrane region" description="Helical" evidence="2">
    <location>
        <begin position="16"/>
        <end position="34"/>
    </location>
</feature>
<feature type="transmembrane region" description="Helical" evidence="2">
    <location>
        <begin position="300"/>
        <end position="319"/>
    </location>
</feature>
<feature type="region of interest" description="Disordered" evidence="1">
    <location>
        <begin position="395"/>
        <end position="422"/>
    </location>
</feature>
<keyword evidence="4" id="KW-1185">Reference proteome</keyword>
<dbReference type="EMBL" id="JACIDR010000002">
    <property type="protein sequence ID" value="MBB3973107.1"/>
    <property type="molecule type" value="Genomic_DNA"/>
</dbReference>
<evidence type="ECO:0000256" key="1">
    <source>
        <dbReference type="SAM" id="MobiDB-lite"/>
    </source>
</evidence>
<feature type="transmembrane region" description="Helical" evidence="2">
    <location>
        <begin position="138"/>
        <end position="159"/>
    </location>
</feature>
<name>A0A7W6D2V6_9HYPH</name>
<feature type="transmembrane region" description="Helical" evidence="2">
    <location>
        <begin position="113"/>
        <end position="131"/>
    </location>
</feature>
<dbReference type="RefSeq" id="WP_183394960.1">
    <property type="nucleotide sequence ID" value="NZ_JACIDR010000002.1"/>
</dbReference>
<evidence type="ECO:0000313" key="4">
    <source>
        <dbReference type="Proteomes" id="UP000528964"/>
    </source>
</evidence>
<accession>A0A7W6D2V6</accession>
<reference evidence="3 4" key="1">
    <citation type="submission" date="2020-08" db="EMBL/GenBank/DDBJ databases">
        <title>Genomic Encyclopedia of Type Strains, Phase IV (KMG-IV): sequencing the most valuable type-strain genomes for metagenomic binning, comparative biology and taxonomic classification.</title>
        <authorList>
            <person name="Goeker M."/>
        </authorList>
    </citation>
    <scope>NUCLEOTIDE SEQUENCE [LARGE SCALE GENOMIC DNA]</scope>
    <source>
        <strain evidence="3 4">DSM 25481</strain>
    </source>
</reference>
<feature type="transmembrane region" description="Helical" evidence="2">
    <location>
        <begin position="230"/>
        <end position="248"/>
    </location>
</feature>
<keyword evidence="2" id="KW-0812">Transmembrane</keyword>
<evidence type="ECO:0000313" key="3">
    <source>
        <dbReference type="EMBL" id="MBB3973107.1"/>
    </source>
</evidence>